<keyword evidence="8" id="KW-1185">Reference proteome</keyword>
<feature type="transmembrane region" description="Helical" evidence="5">
    <location>
        <begin position="179"/>
        <end position="198"/>
    </location>
</feature>
<evidence type="ECO:0000259" key="6">
    <source>
        <dbReference type="Pfam" id="PF04932"/>
    </source>
</evidence>
<feature type="transmembrane region" description="Helical" evidence="5">
    <location>
        <begin position="329"/>
        <end position="348"/>
    </location>
</feature>
<comment type="caution">
    <text evidence="7">The sequence shown here is derived from an EMBL/GenBank/DDBJ whole genome shotgun (WGS) entry which is preliminary data.</text>
</comment>
<feature type="transmembrane region" description="Helical" evidence="5">
    <location>
        <begin position="16"/>
        <end position="32"/>
    </location>
</feature>
<dbReference type="GO" id="GO:0016020">
    <property type="term" value="C:membrane"/>
    <property type="evidence" value="ECO:0007669"/>
    <property type="project" value="UniProtKB-SubCell"/>
</dbReference>
<keyword evidence="3 5" id="KW-1133">Transmembrane helix</keyword>
<dbReference type="RefSeq" id="WP_128443299.1">
    <property type="nucleotide sequence ID" value="NZ_SBIP01000002.1"/>
</dbReference>
<dbReference type="PANTHER" id="PTHR37422">
    <property type="entry name" value="TEICHURONIC ACID BIOSYNTHESIS PROTEIN TUAE"/>
    <property type="match status" value="1"/>
</dbReference>
<reference evidence="7 8" key="1">
    <citation type="submission" date="2019-01" db="EMBL/GenBank/DDBJ databases">
        <title>The draft genome of Rhizobium sp. 24NR.</title>
        <authorList>
            <person name="Liu L."/>
            <person name="Liang L."/>
            <person name="Shi S."/>
            <person name="Xu L."/>
            <person name="Wang X."/>
            <person name="Li L."/>
            <person name="Zhang X."/>
        </authorList>
    </citation>
    <scope>NUCLEOTIDE SEQUENCE [LARGE SCALE GENOMIC DNA]</scope>
    <source>
        <strain evidence="7 8">24NR</strain>
    </source>
</reference>
<sequence>MKIASSSFIDPRRNQIYAMMAVAISFFVFAYSSRFGQISILAYYGAWFLLVLVNYRKALGSYGKYLWIFGFGLFCFVSAFWSPAFGVSLRTAIQYLTHIACALIAMRAVSIENLSKGAILGVGLVLVYSIVFGTYLLDSMDGTFGFVGAFSSKNQLGFFASLGIFFCYAGVMVFRLWGLWLPVIGVVALFSAYCLFASQSATSAITTIGVVALCIGMQSFMIFSPRHRRMFFAAAMVMGIGAVVGGLQFGAMDAILGLFGKDSTLTGRTYLWQQGIAIAQQSPYLGIGYQGFWVPGFADAERLWDDFGITGKSGFHFHNTYIETTVETGVIGALLLVFILLTTLTGHLKRLLTFNTTPDSLVLFGLTGLLLIRSFVEIDIINPYQVGSFLFYFAAGRLAIAPLQVAEPRRAAARTAPAGLQPRF</sequence>
<evidence type="ECO:0000256" key="3">
    <source>
        <dbReference type="ARBA" id="ARBA00022989"/>
    </source>
</evidence>
<accession>A0A3S3VQ49</accession>
<dbReference type="Pfam" id="PF04932">
    <property type="entry name" value="Wzy_C"/>
    <property type="match status" value="1"/>
</dbReference>
<dbReference type="OrthoDB" id="4391260at2"/>
<feature type="transmembrane region" description="Helical" evidence="5">
    <location>
        <begin position="156"/>
        <end position="174"/>
    </location>
</feature>
<dbReference type="PANTHER" id="PTHR37422:SF17">
    <property type="entry name" value="O-ANTIGEN LIGASE"/>
    <property type="match status" value="1"/>
</dbReference>
<feature type="transmembrane region" description="Helical" evidence="5">
    <location>
        <begin position="92"/>
        <end position="110"/>
    </location>
</feature>
<gene>
    <name evidence="7" type="ORF">EPK99_12320</name>
</gene>
<feature type="domain" description="O-antigen ligase-related" evidence="6">
    <location>
        <begin position="187"/>
        <end position="337"/>
    </location>
</feature>
<keyword evidence="2 5" id="KW-0812">Transmembrane</keyword>
<comment type="subcellular location">
    <subcellularLocation>
        <location evidence="1">Membrane</location>
        <topology evidence="1">Multi-pass membrane protein</topology>
    </subcellularLocation>
</comment>
<feature type="transmembrane region" description="Helical" evidence="5">
    <location>
        <begin position="230"/>
        <end position="251"/>
    </location>
</feature>
<dbReference type="AlphaFoldDB" id="A0A3S3VQ49"/>
<evidence type="ECO:0000256" key="1">
    <source>
        <dbReference type="ARBA" id="ARBA00004141"/>
    </source>
</evidence>
<keyword evidence="7" id="KW-0436">Ligase</keyword>
<dbReference type="InterPro" id="IPR051533">
    <property type="entry name" value="WaaL-like"/>
</dbReference>
<dbReference type="Proteomes" id="UP000287687">
    <property type="component" value="Unassembled WGS sequence"/>
</dbReference>
<evidence type="ECO:0000256" key="2">
    <source>
        <dbReference type="ARBA" id="ARBA00022692"/>
    </source>
</evidence>
<evidence type="ECO:0000256" key="5">
    <source>
        <dbReference type="SAM" id="Phobius"/>
    </source>
</evidence>
<keyword evidence="4 5" id="KW-0472">Membrane</keyword>
<feature type="transmembrane region" description="Helical" evidence="5">
    <location>
        <begin position="117"/>
        <end position="136"/>
    </location>
</feature>
<dbReference type="GO" id="GO:0016874">
    <property type="term" value="F:ligase activity"/>
    <property type="evidence" value="ECO:0007669"/>
    <property type="project" value="UniProtKB-KW"/>
</dbReference>
<feature type="transmembrane region" description="Helical" evidence="5">
    <location>
        <begin position="204"/>
        <end position="223"/>
    </location>
</feature>
<feature type="transmembrane region" description="Helical" evidence="5">
    <location>
        <begin position="38"/>
        <end position="55"/>
    </location>
</feature>
<dbReference type="InterPro" id="IPR007016">
    <property type="entry name" value="O-antigen_ligase-rel_domated"/>
</dbReference>
<feature type="transmembrane region" description="Helical" evidence="5">
    <location>
        <begin position="67"/>
        <end position="86"/>
    </location>
</feature>
<evidence type="ECO:0000313" key="7">
    <source>
        <dbReference type="EMBL" id="RWX79325.1"/>
    </source>
</evidence>
<protein>
    <submittedName>
        <fullName evidence="7">O-antigen ligase family protein</fullName>
    </submittedName>
</protein>
<proteinExistence type="predicted"/>
<evidence type="ECO:0000256" key="4">
    <source>
        <dbReference type="ARBA" id="ARBA00023136"/>
    </source>
</evidence>
<name>A0A3S3VQ49_9HYPH</name>
<feature type="transmembrane region" description="Helical" evidence="5">
    <location>
        <begin position="360"/>
        <end position="376"/>
    </location>
</feature>
<dbReference type="EMBL" id="SBIP01000002">
    <property type="protein sequence ID" value="RWX79325.1"/>
    <property type="molecule type" value="Genomic_DNA"/>
</dbReference>
<organism evidence="7 8">
    <name type="scientific">Neorhizobium lilium</name>
    <dbReference type="NCBI Taxonomy" id="2503024"/>
    <lineage>
        <taxon>Bacteria</taxon>
        <taxon>Pseudomonadati</taxon>
        <taxon>Pseudomonadota</taxon>
        <taxon>Alphaproteobacteria</taxon>
        <taxon>Hyphomicrobiales</taxon>
        <taxon>Rhizobiaceae</taxon>
        <taxon>Rhizobium/Agrobacterium group</taxon>
        <taxon>Neorhizobium</taxon>
    </lineage>
</organism>
<evidence type="ECO:0000313" key="8">
    <source>
        <dbReference type="Proteomes" id="UP000287687"/>
    </source>
</evidence>